<dbReference type="RefSeq" id="WP_099874195.1">
    <property type="nucleotide sequence ID" value="NZ_CP024608.1"/>
</dbReference>
<feature type="domain" description="DUF2169" evidence="1">
    <location>
        <begin position="177"/>
        <end position="317"/>
    </location>
</feature>
<keyword evidence="3" id="KW-1185">Reference proteome</keyword>
<dbReference type="InterPro" id="IPR018683">
    <property type="entry name" value="DUF2169"/>
</dbReference>
<feature type="domain" description="DUF2169" evidence="1">
    <location>
        <begin position="23"/>
        <end position="159"/>
    </location>
</feature>
<dbReference type="KEGG" id="mass:CR152_06595"/>
<evidence type="ECO:0000313" key="2">
    <source>
        <dbReference type="EMBL" id="ATQ74204.1"/>
    </source>
</evidence>
<dbReference type="Pfam" id="PF09937">
    <property type="entry name" value="DUF2169"/>
    <property type="match status" value="2"/>
</dbReference>
<protein>
    <recommendedName>
        <fullName evidence="1">DUF2169 domain-containing protein</fullName>
    </recommendedName>
</protein>
<evidence type="ECO:0000259" key="1">
    <source>
        <dbReference type="Pfam" id="PF09937"/>
    </source>
</evidence>
<dbReference type="EMBL" id="CP024608">
    <property type="protein sequence ID" value="ATQ74204.1"/>
    <property type="molecule type" value="Genomic_DNA"/>
</dbReference>
<gene>
    <name evidence="2" type="ORF">CR152_06595</name>
</gene>
<dbReference type="Proteomes" id="UP000229897">
    <property type="component" value="Chromosome"/>
</dbReference>
<evidence type="ECO:0000313" key="3">
    <source>
        <dbReference type="Proteomes" id="UP000229897"/>
    </source>
</evidence>
<accession>A0A2D2DGV2</accession>
<dbReference type="OrthoDB" id="237820at2"/>
<proteinExistence type="predicted"/>
<reference evidence="2" key="1">
    <citation type="submission" date="2017-10" db="EMBL/GenBank/DDBJ databases">
        <title>Massilia psychrophilum sp. nov., a novel purple-pigmented bacterium isolated from Tianshan glacier, Xinjiang Municipality, China.</title>
        <authorList>
            <person name="Wang H."/>
        </authorList>
    </citation>
    <scope>NUCLEOTIDE SEQUENCE [LARGE SCALE GENOMIC DNA]</scope>
    <source>
        <strain evidence="2">B2</strain>
    </source>
</reference>
<organism evidence="2 3">
    <name type="scientific">Massilia violaceinigra</name>
    <dbReference type="NCBI Taxonomy" id="2045208"/>
    <lineage>
        <taxon>Bacteria</taxon>
        <taxon>Pseudomonadati</taxon>
        <taxon>Pseudomonadota</taxon>
        <taxon>Betaproteobacteria</taxon>
        <taxon>Burkholderiales</taxon>
        <taxon>Oxalobacteraceae</taxon>
        <taxon>Telluria group</taxon>
        <taxon>Massilia</taxon>
    </lineage>
</organism>
<name>A0A2D2DGV2_9BURK</name>
<sequence>MNSLLTNQTPLPAIVKPYRDHLGQSHVLVIAKASWRISTDRMAPAEKQVPLHMEPVRLRIGDFELDTAQCEAVRQRLDQQVVWIDHDLMPPKPAFDVIVAGYATAPPKHAEMFIDAGIKIGENTGSIRAHTPRCWQKSWLGYRPRPLSPVVRRVPVSYAFSDWSEGFDIDPGKDGPDVVAYLPWIESLHASAKRRGHARAPAGLGYWPENAAHRRIHAGKYDDEWQKNVSPHLPKSFNPCFFNAAHPDLQLKSAPLPGTAIRLVHLAPQAILDCSFPHLNLSAQGRTAGGEMLVPVSLKPDTLTIEPDEDRFSIVWRALLPAGSAQSAVRTVRLFRS</sequence>
<dbReference type="AlphaFoldDB" id="A0A2D2DGV2"/>